<evidence type="ECO:0000256" key="1">
    <source>
        <dbReference type="SAM" id="SignalP"/>
    </source>
</evidence>
<dbReference type="RefSeq" id="WP_284186655.1">
    <property type="nucleotide sequence ID" value="NZ_BSPX01000005.1"/>
</dbReference>
<evidence type="ECO:0000313" key="2">
    <source>
        <dbReference type="EMBL" id="GLT21187.1"/>
    </source>
</evidence>
<proteinExistence type="predicted"/>
<name>A0ABQ6F6L5_9RHOO</name>
<protein>
    <recommendedName>
        <fullName evidence="4">DUF541 domain-containing protein</fullName>
    </recommendedName>
</protein>
<feature type="signal peptide" evidence="1">
    <location>
        <begin position="1"/>
        <end position="24"/>
    </location>
</feature>
<gene>
    <name evidence="2" type="ORF">GCM10007933_06390</name>
</gene>
<dbReference type="EMBL" id="BSPX01000005">
    <property type="protein sequence ID" value="GLT21187.1"/>
    <property type="molecule type" value="Genomic_DNA"/>
</dbReference>
<comment type="caution">
    <text evidence="2">The sequence shown here is derived from an EMBL/GenBank/DDBJ whole genome shotgun (WGS) entry which is preliminary data.</text>
</comment>
<evidence type="ECO:0008006" key="4">
    <source>
        <dbReference type="Google" id="ProtNLM"/>
    </source>
</evidence>
<keyword evidence="1" id="KW-0732">Signal</keyword>
<reference evidence="3" key="1">
    <citation type="journal article" date="2019" name="Int. J. Syst. Evol. Microbiol.">
        <title>The Global Catalogue of Microorganisms (GCM) 10K type strain sequencing project: providing services to taxonomists for standard genome sequencing and annotation.</title>
        <authorList>
            <consortium name="The Broad Institute Genomics Platform"/>
            <consortium name="The Broad Institute Genome Sequencing Center for Infectious Disease"/>
            <person name="Wu L."/>
            <person name="Ma J."/>
        </authorList>
    </citation>
    <scope>NUCLEOTIDE SEQUENCE [LARGE SCALE GENOMIC DNA]</scope>
    <source>
        <strain evidence="3">NBRC 102407</strain>
    </source>
</reference>
<dbReference type="Proteomes" id="UP001157167">
    <property type="component" value="Unassembled WGS sequence"/>
</dbReference>
<keyword evidence="3" id="KW-1185">Reference proteome</keyword>
<sequence length="374" mass="39677">MNRVVRTCIAAALVAVQTVPVVRAAEGGALEIKAEDLAALKKYPKVALVGYGIEQQTFLVKMSSSWGSTSSSTAEVTLNGVSSAAMQAATDRLYADLVRKLVAAGLEVVKLEDLRSDPLYVDLKGDKPLSSPFETSFVFDKSKGFKNSKALVFSPTGLPWHIPSANEEAARFGAGDKMSANLSRAFSGKKPVADVEEELAKSRGITLLKAYYVVGFGKAGGRVSEMTSFNYATNRSEKTISSAANAAAELYLDKTDTRLALRVPGETSMFRLRNNNSPAADGSGFVRLDKKLSAGADFAIDEPKNTNSTETTVGNAVSATLAVVGSLAGIRGVGSASTQEFTVTADEKRYIDTVEAMIQTVQSKFVDRLKAAAN</sequence>
<organism evidence="2 3">
    <name type="scientific">Zoogloea oryzae</name>
    <dbReference type="NCBI Taxonomy" id="310767"/>
    <lineage>
        <taxon>Bacteria</taxon>
        <taxon>Pseudomonadati</taxon>
        <taxon>Pseudomonadota</taxon>
        <taxon>Betaproteobacteria</taxon>
        <taxon>Rhodocyclales</taxon>
        <taxon>Zoogloeaceae</taxon>
        <taxon>Zoogloea</taxon>
    </lineage>
</organism>
<evidence type="ECO:0000313" key="3">
    <source>
        <dbReference type="Proteomes" id="UP001157167"/>
    </source>
</evidence>
<feature type="chain" id="PRO_5046495891" description="DUF541 domain-containing protein" evidence="1">
    <location>
        <begin position="25"/>
        <end position="374"/>
    </location>
</feature>
<accession>A0ABQ6F6L5</accession>